<dbReference type="Gene3D" id="3.30.9.10">
    <property type="entry name" value="D-Amino Acid Oxidase, subunit A, domain 2"/>
    <property type="match status" value="1"/>
</dbReference>
<dbReference type="Proteomes" id="UP000008457">
    <property type="component" value="Chromosome"/>
</dbReference>
<dbReference type="Gene3D" id="3.50.50.60">
    <property type="entry name" value="FAD/NAD(P)-binding domain"/>
    <property type="match status" value="1"/>
</dbReference>
<dbReference type="STRING" id="697281.Mahau_0426"/>
<evidence type="ECO:0000259" key="2">
    <source>
        <dbReference type="Pfam" id="PF04324"/>
    </source>
</evidence>
<dbReference type="SUPFAM" id="SSF51905">
    <property type="entry name" value="FAD/NAD(P)-binding domain"/>
    <property type="match status" value="1"/>
</dbReference>
<dbReference type="Pfam" id="PF01266">
    <property type="entry name" value="DAO"/>
    <property type="match status" value="1"/>
</dbReference>
<dbReference type="PANTHER" id="PTHR42720">
    <property type="entry name" value="GLYCEROL-3-PHOSPHATE DEHYDROGENASE"/>
    <property type="match status" value="1"/>
</dbReference>
<dbReference type="InterPro" id="IPR036188">
    <property type="entry name" value="FAD/NAD-bd_sf"/>
</dbReference>
<dbReference type="Pfam" id="PF04324">
    <property type="entry name" value="Fer2_BFD"/>
    <property type="match status" value="1"/>
</dbReference>
<dbReference type="PANTHER" id="PTHR42720:SF1">
    <property type="entry name" value="GLYCEROL 3-PHOSPHATE OXIDASE"/>
    <property type="match status" value="1"/>
</dbReference>
<organism evidence="3 4">
    <name type="scientific">Mahella australiensis (strain DSM 15567 / CIP 107919 / 50-1 BON)</name>
    <dbReference type="NCBI Taxonomy" id="697281"/>
    <lineage>
        <taxon>Bacteria</taxon>
        <taxon>Bacillati</taxon>
        <taxon>Bacillota</taxon>
        <taxon>Clostridia</taxon>
        <taxon>Thermoanaerobacterales</taxon>
        <taxon>Thermoanaerobacterales Family IV. Incertae Sedis</taxon>
        <taxon>Mahella</taxon>
    </lineage>
</organism>
<dbReference type="HOGENOM" id="CLU_024775_3_1_9"/>
<dbReference type="EMBL" id="CP002360">
    <property type="protein sequence ID" value="AEE95642.1"/>
    <property type="molecule type" value="Genomic_DNA"/>
</dbReference>
<keyword evidence="4" id="KW-1185">Reference proteome</keyword>
<feature type="domain" description="BFD-like [2Fe-2S]-binding" evidence="2">
    <location>
        <begin position="397"/>
        <end position="450"/>
    </location>
</feature>
<dbReference type="AlphaFoldDB" id="F3ZYB7"/>
<sequence length="484" mass="52151">MYDVVVIGAGVVGSCIARELSRYKLSVCLLDKEWDVASGTSKGNSAIVHAGYDAKPGTLQAYLNVKGNELMGQWCAELDVPFKRVGSLVLAFNDDDMCELHKLMEQGQANGVQELRIIYKDELHAMEPYISDDAIAALYAPTAGIVCPYELTIAAAENAVVNGVDIKLGQTVQSIMRKSDGFEVVTTEHTIRARYVIDAAGVYADDVASMIGDNSFKITPRKGEYCILDKSKGYLAKRVIFQPPTAMGKGVLVTPTVDGNILVGPNAHDVNDKEDTATTAAGLQEIMDTARKSVPGVSERDAITSFAGLRAVSGSDFVIKPSDVDNRFIIVGGICSPGLTSAPAIAVMVMGLLYQAGLTIDVKADFNPIRKGIPRFREMNDDERKQLIAVDPAFGRVICRCEIVTEGEIIEAVNRPIPAVTLDAIKRRARAGMGRCQSGFCTPRVMEIISREKDIPVDAITKKGGRSLILAGALQKGDAYDDRV</sequence>
<dbReference type="InterPro" id="IPR052745">
    <property type="entry name" value="G3P_Oxidase/Oxidoreductase"/>
</dbReference>
<dbReference type="Gene3D" id="1.10.10.1100">
    <property type="entry name" value="BFD-like [2Fe-2S]-binding domain"/>
    <property type="match status" value="1"/>
</dbReference>
<reference evidence="3 4" key="2">
    <citation type="journal article" date="2011" name="Stand. Genomic Sci.">
        <title>Complete genome sequence of Mahella australiensis type strain (50-1 BON).</title>
        <authorList>
            <person name="Sikorski J."/>
            <person name="Teshima H."/>
            <person name="Nolan M."/>
            <person name="Lucas S."/>
            <person name="Hammon N."/>
            <person name="Deshpande S."/>
            <person name="Cheng J.F."/>
            <person name="Pitluck S."/>
            <person name="Liolios K."/>
            <person name="Pagani I."/>
            <person name="Ivanova N."/>
            <person name="Huntemann M."/>
            <person name="Mavromatis K."/>
            <person name="Ovchinikova G."/>
            <person name="Pati A."/>
            <person name="Tapia R."/>
            <person name="Han C."/>
            <person name="Goodwin L."/>
            <person name="Chen A."/>
            <person name="Palaniappan K."/>
            <person name="Land M."/>
            <person name="Hauser L."/>
            <person name="Ngatchou-Djao O.D."/>
            <person name="Rohde M."/>
            <person name="Pukall R."/>
            <person name="Spring S."/>
            <person name="Abt B."/>
            <person name="Goker M."/>
            <person name="Detter J.C."/>
            <person name="Woyke T."/>
            <person name="Bristow J."/>
            <person name="Markowitz V."/>
            <person name="Hugenholtz P."/>
            <person name="Eisen J.A."/>
            <person name="Kyrpides N.C."/>
            <person name="Klenk H.P."/>
            <person name="Lapidus A."/>
        </authorList>
    </citation>
    <scope>NUCLEOTIDE SEQUENCE [LARGE SCALE GENOMIC DNA]</scope>
    <source>
        <strain evidence="4">DSM 15567 / CIP 107919 / 50-1 BON</strain>
    </source>
</reference>
<dbReference type="InterPro" id="IPR041854">
    <property type="entry name" value="BFD-like_2Fe2S-bd_dom_sf"/>
</dbReference>
<proteinExistence type="predicted"/>
<dbReference type="OrthoDB" id="9801699at2"/>
<name>F3ZYB7_MAHA5</name>
<evidence type="ECO:0000313" key="4">
    <source>
        <dbReference type="Proteomes" id="UP000008457"/>
    </source>
</evidence>
<evidence type="ECO:0000259" key="1">
    <source>
        <dbReference type="Pfam" id="PF01266"/>
    </source>
</evidence>
<feature type="domain" description="FAD dependent oxidoreductase" evidence="1">
    <location>
        <begin position="3"/>
        <end position="349"/>
    </location>
</feature>
<dbReference type="CDD" id="cd19946">
    <property type="entry name" value="GlpA-like_Fer2_BFD-like"/>
    <property type="match status" value="1"/>
</dbReference>
<accession>F3ZYB7</accession>
<dbReference type="RefSeq" id="WP_013780075.1">
    <property type="nucleotide sequence ID" value="NC_015520.1"/>
</dbReference>
<gene>
    <name evidence="3" type="ordered locus">Mahau_0426</name>
</gene>
<dbReference type="InterPro" id="IPR006076">
    <property type="entry name" value="FAD-dep_OxRdtase"/>
</dbReference>
<reference evidence="4" key="1">
    <citation type="submission" date="2010-11" db="EMBL/GenBank/DDBJ databases">
        <title>The complete genome of Mahella australiensis DSM 15567.</title>
        <authorList>
            <consortium name="US DOE Joint Genome Institute (JGI-PGF)"/>
            <person name="Lucas S."/>
            <person name="Copeland A."/>
            <person name="Lapidus A."/>
            <person name="Bruce D."/>
            <person name="Goodwin L."/>
            <person name="Pitluck S."/>
            <person name="Kyrpides N."/>
            <person name="Mavromatis K."/>
            <person name="Pagani I."/>
            <person name="Ivanova N."/>
            <person name="Teshima H."/>
            <person name="Brettin T."/>
            <person name="Detter J.C."/>
            <person name="Han C."/>
            <person name="Tapia R."/>
            <person name="Land M."/>
            <person name="Hauser L."/>
            <person name="Markowitz V."/>
            <person name="Cheng J.-F."/>
            <person name="Hugenholtz P."/>
            <person name="Woyke T."/>
            <person name="Wu D."/>
            <person name="Spring S."/>
            <person name="Pukall R."/>
            <person name="Steenblock K."/>
            <person name="Schneider S."/>
            <person name="Klenk H.-P."/>
            <person name="Eisen J.A."/>
        </authorList>
    </citation>
    <scope>NUCLEOTIDE SEQUENCE [LARGE SCALE GENOMIC DNA]</scope>
    <source>
        <strain evidence="4">DSM 15567 / CIP 107919 / 50-1 BON</strain>
    </source>
</reference>
<dbReference type="SUPFAM" id="SSF54373">
    <property type="entry name" value="FAD-linked reductases, C-terminal domain"/>
    <property type="match status" value="1"/>
</dbReference>
<protein>
    <submittedName>
        <fullName evidence="3">FAD dependent oxidoreductase</fullName>
    </submittedName>
</protein>
<dbReference type="eggNOG" id="COG0579">
    <property type="taxonomic scope" value="Bacteria"/>
</dbReference>
<dbReference type="KEGG" id="mas:Mahau_0426"/>
<evidence type="ECO:0000313" key="3">
    <source>
        <dbReference type="EMBL" id="AEE95642.1"/>
    </source>
</evidence>
<dbReference type="InterPro" id="IPR007419">
    <property type="entry name" value="BFD-like_2Fe2S-bd_dom"/>
</dbReference>